<keyword evidence="5 14" id="KW-0285">Flavoprotein</keyword>
<dbReference type="Gene3D" id="2.40.30.10">
    <property type="entry name" value="Translation factors"/>
    <property type="match status" value="2"/>
</dbReference>
<dbReference type="SUPFAM" id="SSF63380">
    <property type="entry name" value="Riboflavin synthase domain-like"/>
    <property type="match status" value="1"/>
</dbReference>
<keyword evidence="9 14" id="KW-0521">NADP</keyword>
<evidence type="ECO:0000256" key="5">
    <source>
        <dbReference type="ARBA" id="ARBA00022630"/>
    </source>
</evidence>
<evidence type="ECO:0000313" key="18">
    <source>
        <dbReference type="Proteomes" id="UP001583177"/>
    </source>
</evidence>
<dbReference type="InterPro" id="IPR017927">
    <property type="entry name" value="FAD-bd_FR_type"/>
</dbReference>
<comment type="catalytic activity">
    <reaction evidence="14">
        <text>2 oxidized [cytochrome P450] + NADPH = 2 reduced [cytochrome P450] + NADP(+) + H(+)</text>
        <dbReference type="Rhea" id="RHEA:24040"/>
        <dbReference type="Rhea" id="RHEA-COMP:14627"/>
        <dbReference type="Rhea" id="RHEA-COMP:14628"/>
        <dbReference type="ChEBI" id="CHEBI:15378"/>
        <dbReference type="ChEBI" id="CHEBI:55376"/>
        <dbReference type="ChEBI" id="CHEBI:57783"/>
        <dbReference type="ChEBI" id="CHEBI:58349"/>
        <dbReference type="ChEBI" id="CHEBI:60344"/>
        <dbReference type="EC" id="1.6.2.4"/>
    </reaction>
</comment>
<evidence type="ECO:0000256" key="2">
    <source>
        <dbReference type="ARBA" id="ARBA00010018"/>
    </source>
</evidence>
<dbReference type="Gene3D" id="1.10.630.10">
    <property type="entry name" value="Cytochrome P450"/>
    <property type="match status" value="1"/>
</dbReference>
<evidence type="ECO:0000256" key="1">
    <source>
        <dbReference type="ARBA" id="ARBA00001971"/>
    </source>
</evidence>
<dbReference type="Gene3D" id="3.40.50.80">
    <property type="entry name" value="Nucleotide-binding domain of ferredoxin-NADP reductase (FNR) module"/>
    <property type="match status" value="1"/>
</dbReference>
<dbReference type="Gene3D" id="1.20.990.10">
    <property type="entry name" value="NADPH-cytochrome p450 Reductase, Chain A, domain 3"/>
    <property type="match status" value="1"/>
</dbReference>
<comment type="cofactor">
    <cofactor evidence="1 14">
        <name>heme</name>
        <dbReference type="ChEBI" id="CHEBI:30413"/>
    </cofactor>
</comment>
<keyword evidence="7 14" id="KW-0479">Metal-binding</keyword>
<accession>A0ABR3W3W6</accession>
<dbReference type="SUPFAM" id="SSF48264">
    <property type="entry name" value="Cytochrome P450"/>
    <property type="match status" value="1"/>
</dbReference>
<reference evidence="17 18" key="1">
    <citation type="journal article" date="2024" name="IMA Fungus">
        <title>IMA Genome - F19 : A genome assembly and annotation guide to empower mycologists, including annotated draft genome sequences of Ceratocystis pirilliformis, Diaporthe australafricana, Fusarium ophioides, Paecilomyces lecythidis, and Sporothrix stenoceras.</title>
        <authorList>
            <person name="Aylward J."/>
            <person name="Wilson A.M."/>
            <person name="Visagie C.M."/>
            <person name="Spraker J."/>
            <person name="Barnes I."/>
            <person name="Buitendag C."/>
            <person name="Ceriani C."/>
            <person name="Del Mar Angel L."/>
            <person name="du Plessis D."/>
            <person name="Fuchs T."/>
            <person name="Gasser K."/>
            <person name="Kramer D."/>
            <person name="Li W."/>
            <person name="Munsamy K."/>
            <person name="Piso A."/>
            <person name="Price J.L."/>
            <person name="Sonnekus B."/>
            <person name="Thomas C."/>
            <person name="van der Nest A."/>
            <person name="van Dijk A."/>
            <person name="van Heerden A."/>
            <person name="van Vuuren N."/>
            <person name="Yilmaz N."/>
            <person name="Duong T.A."/>
            <person name="van der Merwe N.A."/>
            <person name="Wingfield M.J."/>
            <person name="Wingfield B.D."/>
        </authorList>
    </citation>
    <scope>NUCLEOTIDE SEQUENCE [LARGE SCALE GENOMIC DNA]</scope>
    <source>
        <strain evidence="17 18">CMW 18300</strain>
    </source>
</reference>
<feature type="domain" description="FAD-binding FR-type" evidence="16">
    <location>
        <begin position="699"/>
        <end position="887"/>
    </location>
</feature>
<dbReference type="PRINTS" id="PR00385">
    <property type="entry name" value="P450"/>
</dbReference>
<organism evidence="17 18">
    <name type="scientific">Diaporthe australafricana</name>
    <dbReference type="NCBI Taxonomy" id="127596"/>
    <lineage>
        <taxon>Eukaryota</taxon>
        <taxon>Fungi</taxon>
        <taxon>Dikarya</taxon>
        <taxon>Ascomycota</taxon>
        <taxon>Pezizomycotina</taxon>
        <taxon>Sordariomycetes</taxon>
        <taxon>Sordariomycetidae</taxon>
        <taxon>Diaporthales</taxon>
        <taxon>Diaporthaceae</taxon>
        <taxon>Diaporthe</taxon>
    </lineage>
</organism>
<gene>
    <name evidence="17" type="ORF">Daus18300_012162</name>
</gene>
<dbReference type="Proteomes" id="UP001583177">
    <property type="component" value="Unassembled WGS sequence"/>
</dbReference>
<evidence type="ECO:0000256" key="9">
    <source>
        <dbReference type="ARBA" id="ARBA00022857"/>
    </source>
</evidence>
<comment type="caution">
    <text evidence="17">The sequence shown here is derived from an EMBL/GenBank/DDBJ whole genome shotgun (WGS) entry which is preliminary data.</text>
</comment>
<dbReference type="Gene3D" id="3.40.50.360">
    <property type="match status" value="1"/>
</dbReference>
<dbReference type="PROSITE" id="PS50902">
    <property type="entry name" value="FLAVODOXIN_LIKE"/>
    <property type="match status" value="1"/>
</dbReference>
<dbReference type="SUPFAM" id="SSF52343">
    <property type="entry name" value="Ferredoxin reductase-like, C-terminal NADP-linked domain"/>
    <property type="match status" value="1"/>
</dbReference>
<proteinExistence type="inferred from homology"/>
<dbReference type="EMBL" id="JAWRVE010000159">
    <property type="protein sequence ID" value="KAL1852481.1"/>
    <property type="molecule type" value="Genomic_DNA"/>
</dbReference>
<dbReference type="InterPro" id="IPR023206">
    <property type="entry name" value="Bifunctional_P450_P450_red"/>
</dbReference>
<dbReference type="InterPro" id="IPR023173">
    <property type="entry name" value="NADPH_Cyt_P450_Rdtase_alpha"/>
</dbReference>
<keyword evidence="12 14" id="KW-0408">Iron</keyword>
<evidence type="ECO:0000256" key="3">
    <source>
        <dbReference type="ARBA" id="ARBA00022448"/>
    </source>
</evidence>
<dbReference type="Pfam" id="PF00067">
    <property type="entry name" value="p450"/>
    <property type="match status" value="1"/>
</dbReference>
<keyword evidence="13 14" id="KW-0503">Monooxygenase</keyword>
<evidence type="ECO:0000256" key="11">
    <source>
        <dbReference type="ARBA" id="ARBA00023002"/>
    </source>
</evidence>
<evidence type="ECO:0000259" key="15">
    <source>
        <dbReference type="PROSITE" id="PS50902"/>
    </source>
</evidence>
<dbReference type="PRINTS" id="PR00463">
    <property type="entry name" value="EP450I"/>
</dbReference>
<dbReference type="InterPro" id="IPR001128">
    <property type="entry name" value="Cyt_P450"/>
</dbReference>
<dbReference type="PROSITE" id="PS00086">
    <property type="entry name" value="CYTOCHROME_P450"/>
    <property type="match status" value="1"/>
</dbReference>
<feature type="domain" description="Flavodoxin-like" evidence="15">
    <location>
        <begin position="524"/>
        <end position="664"/>
    </location>
</feature>
<keyword evidence="8 14" id="KW-0274">FAD</keyword>
<sequence length="1049" mass="117267">MARTQRKQDKSIAVESQKLERIPQPPTIPVVGNLTSLDLDDPSHSFGELASRYGPIYRLSVPGQDMIVVSSWKLLNEACDDSRFKKSLQGDLEELRNVVHDGLFTSKGDEEENWGIAHRVLVSAFGPLAIRGMFDEMHEVVSQLALKWARQGSSARIDVSEDFTRLTLDTVALTSMGFRFNSYYSSELHPFIKAMYEVLLEAGKKTTRLLPSIFYTSENKKYQKNIQLLRQTARDVIEERKKQTDGFKGRRDLLTAMVEGVDAKTGRKMTEESVIDNLITFLVAGHETTAATLQFTMYNLLKHPDKYQKLQEEIDSVVGTDQISLAHVPKLKYLDAAIRETLRLTAPIWAFGREAQKDEVLGGKYLIQKDEQIVCLLSKSHKDPEVWGPDANEFVPERMLDGGFDRIQEQFPHSWSPFGTGLRSCIGRAFAWQEMMLALASLLQNFSFIMDIPSYTLQTQTALTIRPKGFYIHAIPRGGLTPLQLETRLVGLRGEDPSKSKSASDRPMPAVSPEKICEEAGKKMHIYYGGNSGTCEFMARRLGSDASDRGFVASAEPLDIAKGALPKGIPVIIVVSSYEGAPPQNAGHFVKWVESMNGAELDGVTYAVWGCGHSDWTKTYQRIPRLLDNALVRLGAQRLILRGETDAKVRDMFSDFETWQDETLWPAIEKKLNINTNQDDPLDRLKVSFSTPRTSVLRQDVREGLVAGAWSLTQGDVGEEKRHLEIQLPTGWTYAAGDYLAVLPHNPKGTVARVMRRLHLAWDAHVSIETAGSTTLPTNASLPVSDLLSSYVELGQVATRRDMAKLSKLVSDAEVKARLEYMATDGFAEEVRAKPGLATLTYGVIDRPASSGTGRHVGVSSSYLANLQQGDKVQVAIRSGTKGFHLPLEDHKTPIICVGAGTGLAPFRAFIQERAILRESGQTLAPAALFYGCRDPACDDLYRDELDAWEAAGVVTVFRAYSRDQELSEGCRYVQERMWRERTLVGSLWNTEGRIYVCGASRIVEGVKEAFVRILQSENEKRGSPMTFEESLEWFEEHQSERFVRDVFD</sequence>
<keyword evidence="10 14" id="KW-0249">Electron transport</keyword>
<dbReference type="InterPro" id="IPR003097">
    <property type="entry name" value="CysJ-like_FAD-binding"/>
</dbReference>
<evidence type="ECO:0000256" key="8">
    <source>
        <dbReference type="ARBA" id="ARBA00022827"/>
    </source>
</evidence>
<evidence type="ECO:0000256" key="14">
    <source>
        <dbReference type="PIRNR" id="PIRNR000209"/>
    </source>
</evidence>
<comment type="similarity">
    <text evidence="2 14">In the N-terminal section; belongs to the cytochrome P450 family.</text>
</comment>
<dbReference type="InterPro" id="IPR039261">
    <property type="entry name" value="FNR_nucleotide-bd"/>
</dbReference>
<dbReference type="CDD" id="cd11068">
    <property type="entry name" value="CYP120A1"/>
    <property type="match status" value="1"/>
</dbReference>
<keyword evidence="3 14" id="KW-0813">Transport</keyword>
<name>A0ABR3W3W6_9PEZI</name>
<dbReference type="EC" id="1.6.2.4" evidence="14"/>
<keyword evidence="4 14" id="KW-0349">Heme</keyword>
<dbReference type="EC" id="1.14.14.1" evidence="14"/>
<dbReference type="PANTHER" id="PTHR19384:SF127">
    <property type="entry name" value="BIFUNCTIONAL CYTOCHROME P450_NADPH--P450 REDUCTASE"/>
    <property type="match status" value="1"/>
</dbReference>
<dbReference type="Pfam" id="PF00258">
    <property type="entry name" value="Flavodoxin_1"/>
    <property type="match status" value="1"/>
</dbReference>
<comment type="cofactor">
    <cofactor evidence="14">
        <name>FAD</name>
        <dbReference type="ChEBI" id="CHEBI:57692"/>
    </cofactor>
    <cofactor evidence="14">
        <name>FMN</name>
        <dbReference type="ChEBI" id="CHEBI:58210"/>
    </cofactor>
</comment>
<dbReference type="PIRSF" id="PIRSF000209">
    <property type="entry name" value="Bifunctional_P450_P450R"/>
    <property type="match status" value="1"/>
</dbReference>
<keyword evidence="6 14" id="KW-0288">FMN</keyword>
<evidence type="ECO:0000256" key="7">
    <source>
        <dbReference type="ARBA" id="ARBA00022723"/>
    </source>
</evidence>
<comment type="catalytic activity">
    <reaction evidence="14">
        <text>an organic molecule + reduced [NADPH--hemoprotein reductase] + O2 = an alcohol + oxidized [NADPH--hemoprotein reductase] + H2O + H(+)</text>
        <dbReference type="Rhea" id="RHEA:17149"/>
        <dbReference type="Rhea" id="RHEA-COMP:11964"/>
        <dbReference type="Rhea" id="RHEA-COMP:11965"/>
        <dbReference type="ChEBI" id="CHEBI:15377"/>
        <dbReference type="ChEBI" id="CHEBI:15378"/>
        <dbReference type="ChEBI" id="CHEBI:15379"/>
        <dbReference type="ChEBI" id="CHEBI:30879"/>
        <dbReference type="ChEBI" id="CHEBI:57618"/>
        <dbReference type="ChEBI" id="CHEBI:58210"/>
        <dbReference type="ChEBI" id="CHEBI:142491"/>
        <dbReference type="EC" id="1.14.14.1"/>
    </reaction>
</comment>
<dbReference type="InterPro" id="IPR017938">
    <property type="entry name" value="Riboflavin_synthase-like_b-brl"/>
</dbReference>
<dbReference type="InterPro" id="IPR036396">
    <property type="entry name" value="Cyt_P450_sf"/>
</dbReference>
<dbReference type="InterPro" id="IPR017972">
    <property type="entry name" value="Cyt_P450_CS"/>
</dbReference>
<dbReference type="InterPro" id="IPR002401">
    <property type="entry name" value="Cyt_P450_E_grp-I"/>
</dbReference>
<dbReference type="CDD" id="cd06206">
    <property type="entry name" value="bifunctional_CYPOR"/>
    <property type="match status" value="1"/>
</dbReference>
<keyword evidence="11 14" id="KW-0560">Oxidoreductase</keyword>
<evidence type="ECO:0000256" key="10">
    <source>
        <dbReference type="ARBA" id="ARBA00022982"/>
    </source>
</evidence>
<evidence type="ECO:0000259" key="16">
    <source>
        <dbReference type="PROSITE" id="PS51384"/>
    </source>
</evidence>
<evidence type="ECO:0000256" key="4">
    <source>
        <dbReference type="ARBA" id="ARBA00022617"/>
    </source>
</evidence>
<keyword evidence="18" id="KW-1185">Reference proteome</keyword>
<evidence type="ECO:0000313" key="17">
    <source>
        <dbReference type="EMBL" id="KAL1852481.1"/>
    </source>
</evidence>
<dbReference type="InterPro" id="IPR008254">
    <property type="entry name" value="Flavodoxin/NO_synth"/>
</dbReference>
<dbReference type="InterPro" id="IPR001433">
    <property type="entry name" value="OxRdtase_FAD/NAD-bd"/>
</dbReference>
<dbReference type="InterPro" id="IPR029039">
    <property type="entry name" value="Flavoprotein-like_sf"/>
</dbReference>
<evidence type="ECO:0000256" key="12">
    <source>
        <dbReference type="ARBA" id="ARBA00023004"/>
    </source>
</evidence>
<evidence type="ECO:0000256" key="13">
    <source>
        <dbReference type="ARBA" id="ARBA00023033"/>
    </source>
</evidence>
<dbReference type="SUPFAM" id="SSF52218">
    <property type="entry name" value="Flavoproteins"/>
    <property type="match status" value="1"/>
</dbReference>
<dbReference type="Pfam" id="PF00667">
    <property type="entry name" value="FAD_binding_1"/>
    <property type="match status" value="1"/>
</dbReference>
<dbReference type="Pfam" id="PF00175">
    <property type="entry name" value="NAD_binding_1"/>
    <property type="match status" value="1"/>
</dbReference>
<evidence type="ECO:0000256" key="6">
    <source>
        <dbReference type="ARBA" id="ARBA00022643"/>
    </source>
</evidence>
<dbReference type="PROSITE" id="PS51384">
    <property type="entry name" value="FAD_FR"/>
    <property type="match status" value="1"/>
</dbReference>
<dbReference type="PANTHER" id="PTHR19384">
    <property type="entry name" value="NITRIC OXIDE SYNTHASE-RELATED"/>
    <property type="match status" value="1"/>
</dbReference>
<protein>
    <recommendedName>
        <fullName evidence="14">Bifunctional cytochrome P450/NADPH--P450 reductase</fullName>
    </recommendedName>
    <domain>
        <recommendedName>
            <fullName evidence="14">Cytochrome P450</fullName>
            <ecNumber evidence="14">1.14.14.1</ecNumber>
        </recommendedName>
    </domain>
    <domain>
        <recommendedName>
            <fullName evidence="14">NADPH--cytochrome P450 reductase</fullName>
            <ecNumber evidence="14">1.6.2.4</ecNumber>
        </recommendedName>
    </domain>
</protein>